<protein>
    <submittedName>
        <fullName evidence="2">Uncharacterized protein</fullName>
    </submittedName>
</protein>
<feature type="region of interest" description="Disordered" evidence="1">
    <location>
        <begin position="169"/>
        <end position="222"/>
    </location>
</feature>
<dbReference type="EMBL" id="PJQL01004686">
    <property type="protein sequence ID" value="RCH79132.1"/>
    <property type="molecule type" value="Genomic_DNA"/>
</dbReference>
<accession>A0A367IN72</accession>
<dbReference type="Proteomes" id="UP000252139">
    <property type="component" value="Unassembled WGS sequence"/>
</dbReference>
<sequence>AHIGMQSINLTGRASQSPSAAAPMNMSNVGATNKFGMTVLQQQALAQALNTGNPQVSLQRIQHLAQNGALPLAIAQQLQQRMGTPMQQNAATPTTAAPMQPSNAIQQLFAQLSPQHQQQMTQVFLRRNQLAMMASQGKLSQEDLHTQLPQARAAAAQAAVRGPQIATAVPGQNVSSPQQQQPTSNTPPQPQQTPPQAQPQQPLQQPIQQSTPPQQQASPVTLNPQQTQLLQQLMMQKNLQMRGRGRGQVPLTNMAAIQAM</sequence>
<evidence type="ECO:0000313" key="2">
    <source>
        <dbReference type="EMBL" id="RCH79132.1"/>
    </source>
</evidence>
<keyword evidence="3" id="KW-1185">Reference proteome</keyword>
<feature type="non-terminal residue" evidence="2">
    <location>
        <position position="260"/>
    </location>
</feature>
<feature type="non-terminal residue" evidence="2">
    <location>
        <position position="1"/>
    </location>
</feature>
<dbReference type="AlphaFoldDB" id="A0A367IN72"/>
<feature type="compositionally biased region" description="Low complexity" evidence="1">
    <location>
        <begin position="172"/>
        <end position="184"/>
    </location>
</feature>
<name>A0A367IN72_RHIAZ</name>
<evidence type="ECO:0000256" key="1">
    <source>
        <dbReference type="SAM" id="MobiDB-lite"/>
    </source>
</evidence>
<organism evidence="2 3">
    <name type="scientific">Rhizopus azygosporus</name>
    <name type="common">Rhizopus microsporus var. azygosporus</name>
    <dbReference type="NCBI Taxonomy" id="86630"/>
    <lineage>
        <taxon>Eukaryota</taxon>
        <taxon>Fungi</taxon>
        <taxon>Fungi incertae sedis</taxon>
        <taxon>Mucoromycota</taxon>
        <taxon>Mucoromycotina</taxon>
        <taxon>Mucoromycetes</taxon>
        <taxon>Mucorales</taxon>
        <taxon>Mucorineae</taxon>
        <taxon>Rhizopodaceae</taxon>
        <taxon>Rhizopus</taxon>
    </lineage>
</organism>
<comment type="caution">
    <text evidence="2">The sequence shown here is derived from an EMBL/GenBank/DDBJ whole genome shotgun (WGS) entry which is preliminary data.</text>
</comment>
<feature type="compositionally biased region" description="Pro residues" evidence="1">
    <location>
        <begin position="185"/>
        <end position="197"/>
    </location>
</feature>
<feature type="region of interest" description="Disordered" evidence="1">
    <location>
        <begin position="1"/>
        <end position="22"/>
    </location>
</feature>
<reference evidence="2 3" key="1">
    <citation type="journal article" date="2018" name="G3 (Bethesda)">
        <title>Phylogenetic and Phylogenomic Definition of Rhizopus Species.</title>
        <authorList>
            <person name="Gryganskyi A.P."/>
            <person name="Golan J."/>
            <person name="Dolatabadi S."/>
            <person name="Mondo S."/>
            <person name="Robb S."/>
            <person name="Idnurm A."/>
            <person name="Muszewska A."/>
            <person name="Steczkiewicz K."/>
            <person name="Masonjones S."/>
            <person name="Liao H.L."/>
            <person name="Gajdeczka M.T."/>
            <person name="Anike F."/>
            <person name="Vuek A."/>
            <person name="Anishchenko I.M."/>
            <person name="Voigt K."/>
            <person name="de Hoog G.S."/>
            <person name="Smith M.E."/>
            <person name="Heitman J."/>
            <person name="Vilgalys R."/>
            <person name="Stajich J.E."/>
        </authorList>
    </citation>
    <scope>NUCLEOTIDE SEQUENCE [LARGE SCALE GENOMIC DNA]</scope>
    <source>
        <strain evidence="2 3">CBS 357.93</strain>
    </source>
</reference>
<feature type="compositionally biased region" description="Low complexity" evidence="1">
    <location>
        <begin position="198"/>
        <end position="222"/>
    </location>
</feature>
<gene>
    <name evidence="2" type="ORF">CU097_001571</name>
</gene>
<proteinExistence type="predicted"/>
<evidence type="ECO:0000313" key="3">
    <source>
        <dbReference type="Proteomes" id="UP000252139"/>
    </source>
</evidence>